<dbReference type="AlphaFoldDB" id="A0AAD7AXG0"/>
<protein>
    <submittedName>
        <fullName evidence="2">Uncharacterized protein</fullName>
    </submittedName>
</protein>
<keyword evidence="1" id="KW-0812">Transmembrane</keyword>
<comment type="caution">
    <text evidence="2">The sequence shown here is derived from an EMBL/GenBank/DDBJ whole genome shotgun (WGS) entry which is preliminary data.</text>
</comment>
<keyword evidence="1" id="KW-1133">Transmembrane helix</keyword>
<gene>
    <name evidence="2" type="ORF">FB45DRAFT_220434</name>
</gene>
<evidence type="ECO:0000256" key="1">
    <source>
        <dbReference type="SAM" id="Phobius"/>
    </source>
</evidence>
<feature type="non-terminal residue" evidence="2">
    <location>
        <position position="94"/>
    </location>
</feature>
<keyword evidence="3" id="KW-1185">Reference proteome</keyword>
<keyword evidence="1" id="KW-0472">Membrane</keyword>
<evidence type="ECO:0000313" key="2">
    <source>
        <dbReference type="EMBL" id="KAJ7602742.1"/>
    </source>
</evidence>
<feature type="transmembrane region" description="Helical" evidence="1">
    <location>
        <begin position="40"/>
        <end position="58"/>
    </location>
</feature>
<dbReference type="EMBL" id="JARKIF010000204">
    <property type="protein sequence ID" value="KAJ7602742.1"/>
    <property type="molecule type" value="Genomic_DNA"/>
</dbReference>
<sequence>MSSTTESLNALLASLGQAFDKIPGSAVLVRYVKSSHQNDPGRTVLEVILIIFAIFTLLQSRTRGNDGRHFIKFEDKEIDELVDEWTPDLSQHLK</sequence>
<evidence type="ECO:0000313" key="3">
    <source>
        <dbReference type="Proteomes" id="UP001221142"/>
    </source>
</evidence>
<dbReference type="Proteomes" id="UP001221142">
    <property type="component" value="Unassembled WGS sequence"/>
</dbReference>
<proteinExistence type="predicted"/>
<organism evidence="2 3">
    <name type="scientific">Roridomyces roridus</name>
    <dbReference type="NCBI Taxonomy" id="1738132"/>
    <lineage>
        <taxon>Eukaryota</taxon>
        <taxon>Fungi</taxon>
        <taxon>Dikarya</taxon>
        <taxon>Basidiomycota</taxon>
        <taxon>Agaricomycotina</taxon>
        <taxon>Agaricomycetes</taxon>
        <taxon>Agaricomycetidae</taxon>
        <taxon>Agaricales</taxon>
        <taxon>Marasmiineae</taxon>
        <taxon>Mycenaceae</taxon>
        <taxon>Roridomyces</taxon>
    </lineage>
</organism>
<reference evidence="2" key="1">
    <citation type="submission" date="2023-03" db="EMBL/GenBank/DDBJ databases">
        <title>Massive genome expansion in bonnet fungi (Mycena s.s.) driven by repeated elements and novel gene families across ecological guilds.</title>
        <authorList>
            <consortium name="Lawrence Berkeley National Laboratory"/>
            <person name="Harder C.B."/>
            <person name="Miyauchi S."/>
            <person name="Viragh M."/>
            <person name="Kuo A."/>
            <person name="Thoen E."/>
            <person name="Andreopoulos B."/>
            <person name="Lu D."/>
            <person name="Skrede I."/>
            <person name="Drula E."/>
            <person name="Henrissat B."/>
            <person name="Morin E."/>
            <person name="Kohler A."/>
            <person name="Barry K."/>
            <person name="LaButti K."/>
            <person name="Morin E."/>
            <person name="Salamov A."/>
            <person name="Lipzen A."/>
            <person name="Mereny Z."/>
            <person name="Hegedus B."/>
            <person name="Baldrian P."/>
            <person name="Stursova M."/>
            <person name="Weitz H."/>
            <person name="Taylor A."/>
            <person name="Grigoriev I.V."/>
            <person name="Nagy L.G."/>
            <person name="Martin F."/>
            <person name="Kauserud H."/>
        </authorList>
    </citation>
    <scope>NUCLEOTIDE SEQUENCE</scope>
    <source>
        <strain evidence="2">9284</strain>
    </source>
</reference>
<accession>A0AAD7AXG0</accession>
<name>A0AAD7AXG0_9AGAR</name>